<dbReference type="SUPFAM" id="SSF55073">
    <property type="entry name" value="Nucleotide cyclase"/>
    <property type="match status" value="1"/>
</dbReference>
<name>A0ABP8E7Z0_9FLAO</name>
<dbReference type="RefSeq" id="WP_139001703.1">
    <property type="nucleotide sequence ID" value="NZ_BAABAV010000001.1"/>
</dbReference>
<comment type="caution">
    <text evidence="3">The sequence shown here is derived from an EMBL/GenBank/DDBJ whole genome shotgun (WGS) entry which is preliminary data.</text>
</comment>
<protein>
    <recommendedName>
        <fullName evidence="2">Guanylate cyclase domain-containing protein</fullName>
    </recommendedName>
</protein>
<keyword evidence="4" id="KW-1185">Reference proteome</keyword>
<proteinExistence type="predicted"/>
<dbReference type="Proteomes" id="UP001500027">
    <property type="component" value="Unassembled WGS sequence"/>
</dbReference>
<sequence length="350" mass="40770">MINPNWIKNVLTFIVGWILSLLLWRLIRVDFFASYLNALNIPFSIVNFLLSIVFVSIIAGLSFGSVQHYRDYSRKRKSSFKLLFFKAITIHLIIMLCLYAITFIVIKYSKLIPDFSFSDFLQNPIIISNFIYALIINSLIVIIIYLNKLFGKGILFKLVTGQFYSPKEEFRAFMFLDLQSSTEIAETLGHIKYSNFIQDCFYDLSILEKTRADIYQYVGDEVVLTWKANNNKILEDCLNSFFLFRERLQSNEVYYLTKYNIKPVFTAGMHIGNITVAEVGSFKREIAYHGDTINIASRIQNQCKTLNKEFLISEDFFERVKDSSFFSFEKLQETILRGRKNATLLFAVSK</sequence>
<feature type="transmembrane region" description="Helical" evidence="1">
    <location>
        <begin position="83"/>
        <end position="106"/>
    </location>
</feature>
<organism evidence="3 4">
    <name type="scientific">Hyunsoonleella aestuarii</name>
    <dbReference type="NCBI Taxonomy" id="912802"/>
    <lineage>
        <taxon>Bacteria</taxon>
        <taxon>Pseudomonadati</taxon>
        <taxon>Bacteroidota</taxon>
        <taxon>Flavobacteriia</taxon>
        <taxon>Flavobacteriales</taxon>
        <taxon>Flavobacteriaceae</taxon>
    </lineage>
</organism>
<reference evidence="4" key="1">
    <citation type="journal article" date="2019" name="Int. J. Syst. Evol. Microbiol.">
        <title>The Global Catalogue of Microorganisms (GCM) 10K type strain sequencing project: providing services to taxonomists for standard genome sequencing and annotation.</title>
        <authorList>
            <consortium name="The Broad Institute Genomics Platform"/>
            <consortium name="The Broad Institute Genome Sequencing Center for Infectious Disease"/>
            <person name="Wu L."/>
            <person name="Ma J."/>
        </authorList>
    </citation>
    <scope>NUCLEOTIDE SEQUENCE [LARGE SCALE GENOMIC DNA]</scope>
    <source>
        <strain evidence="4">JCM 17452</strain>
    </source>
</reference>
<dbReference type="Gene3D" id="3.30.70.1230">
    <property type="entry name" value="Nucleotide cyclase"/>
    <property type="match status" value="1"/>
</dbReference>
<feature type="transmembrane region" description="Helical" evidence="1">
    <location>
        <begin position="126"/>
        <end position="147"/>
    </location>
</feature>
<evidence type="ECO:0000313" key="4">
    <source>
        <dbReference type="Proteomes" id="UP001500027"/>
    </source>
</evidence>
<feature type="transmembrane region" description="Helical" evidence="1">
    <location>
        <begin position="39"/>
        <end position="63"/>
    </location>
</feature>
<dbReference type="PROSITE" id="PS50125">
    <property type="entry name" value="GUANYLATE_CYCLASE_2"/>
    <property type="match status" value="1"/>
</dbReference>
<dbReference type="InterPro" id="IPR001054">
    <property type="entry name" value="A/G_cyclase"/>
</dbReference>
<dbReference type="Pfam" id="PF00211">
    <property type="entry name" value="Guanylate_cyc"/>
    <property type="match status" value="1"/>
</dbReference>
<dbReference type="CDD" id="cd07302">
    <property type="entry name" value="CHD"/>
    <property type="match status" value="1"/>
</dbReference>
<accession>A0ABP8E7Z0</accession>
<dbReference type="EMBL" id="BAABAV010000001">
    <property type="protein sequence ID" value="GAA4268333.1"/>
    <property type="molecule type" value="Genomic_DNA"/>
</dbReference>
<keyword evidence="1" id="KW-1133">Transmembrane helix</keyword>
<keyword evidence="1" id="KW-0472">Membrane</keyword>
<keyword evidence="1" id="KW-0812">Transmembrane</keyword>
<feature type="domain" description="Guanylate cyclase" evidence="2">
    <location>
        <begin position="268"/>
        <end position="300"/>
    </location>
</feature>
<evidence type="ECO:0000313" key="3">
    <source>
        <dbReference type="EMBL" id="GAA4268333.1"/>
    </source>
</evidence>
<dbReference type="InterPro" id="IPR029787">
    <property type="entry name" value="Nucleotide_cyclase"/>
</dbReference>
<evidence type="ECO:0000256" key="1">
    <source>
        <dbReference type="SAM" id="Phobius"/>
    </source>
</evidence>
<feature type="transmembrane region" description="Helical" evidence="1">
    <location>
        <begin position="7"/>
        <end position="27"/>
    </location>
</feature>
<gene>
    <name evidence="3" type="ORF">GCM10022257_04340</name>
</gene>
<evidence type="ECO:0000259" key="2">
    <source>
        <dbReference type="PROSITE" id="PS50125"/>
    </source>
</evidence>